<dbReference type="RefSeq" id="WP_212820803.1">
    <property type="nucleotide sequence ID" value="NZ_AP023359.1"/>
</dbReference>
<reference evidence="1" key="1">
    <citation type="submission" date="2020-08" db="EMBL/GenBank/DDBJ databases">
        <title>Whole genome shotgun sequence of Polymorphospora rubra NBRC 101157.</title>
        <authorList>
            <person name="Komaki H."/>
            <person name="Tamura T."/>
        </authorList>
    </citation>
    <scope>NUCLEOTIDE SEQUENCE</scope>
    <source>
        <strain evidence="1">NBRC 101157</strain>
    </source>
</reference>
<keyword evidence="2" id="KW-1185">Reference proteome</keyword>
<protein>
    <recommendedName>
        <fullName evidence="3">HAD family hydrolase</fullName>
    </recommendedName>
</protein>
<dbReference type="InterPro" id="IPR036412">
    <property type="entry name" value="HAD-like_sf"/>
</dbReference>
<proteinExistence type="predicted"/>
<name>A0A810MT79_9ACTN</name>
<dbReference type="InterPro" id="IPR023214">
    <property type="entry name" value="HAD_sf"/>
</dbReference>
<sequence length="277" mass="29653">MSTVIATDLDGTVLFSERAMAAGTTRPDPADLVPVDIDGDRTYAYMTVDTAARWADLAAAGVVVPATTRSVPQYLRLRLPGRAPSHAIVCNGARLLVDGESDPVWERQVRRNMAAAAATFDAVWRQGVDWHGRRGFAAVRAVEDFFLYLTVETREAWLPEFAAEAGEWAGACGWRVSLQGRKLYLLPSSLDKAAAVAHVAQRLAAGRVVAGGDSLLDADMLRAADAAIRPAHGELHLTGFTAPHCRTTASSGAAAGDEIAKWYGEQTIDRPTSTAPR</sequence>
<dbReference type="InterPro" id="IPR024197">
    <property type="entry name" value="TPP-like"/>
</dbReference>
<dbReference type="SUPFAM" id="SSF56784">
    <property type="entry name" value="HAD-like"/>
    <property type="match status" value="1"/>
</dbReference>
<dbReference type="Proteomes" id="UP000680866">
    <property type="component" value="Chromosome"/>
</dbReference>
<dbReference type="KEGG" id="pry:Prubr_02600"/>
<dbReference type="EMBL" id="AP023359">
    <property type="protein sequence ID" value="BCJ63239.1"/>
    <property type="molecule type" value="Genomic_DNA"/>
</dbReference>
<gene>
    <name evidence="1" type="ORF">Prubr_02600</name>
</gene>
<evidence type="ECO:0000313" key="1">
    <source>
        <dbReference type="EMBL" id="BCJ63239.1"/>
    </source>
</evidence>
<organism evidence="1 2">
    <name type="scientific">Polymorphospora rubra</name>
    <dbReference type="NCBI Taxonomy" id="338584"/>
    <lineage>
        <taxon>Bacteria</taxon>
        <taxon>Bacillati</taxon>
        <taxon>Actinomycetota</taxon>
        <taxon>Actinomycetes</taxon>
        <taxon>Micromonosporales</taxon>
        <taxon>Micromonosporaceae</taxon>
        <taxon>Polymorphospora</taxon>
    </lineage>
</organism>
<evidence type="ECO:0000313" key="2">
    <source>
        <dbReference type="Proteomes" id="UP000680866"/>
    </source>
</evidence>
<accession>A0A810MT79</accession>
<dbReference type="Gene3D" id="3.40.50.1000">
    <property type="entry name" value="HAD superfamily/HAD-like"/>
    <property type="match status" value="2"/>
</dbReference>
<dbReference type="PIRSF" id="PIRSF030802">
    <property type="entry name" value="UCP030802"/>
    <property type="match status" value="1"/>
</dbReference>
<dbReference type="AlphaFoldDB" id="A0A810MT79"/>
<evidence type="ECO:0008006" key="3">
    <source>
        <dbReference type="Google" id="ProtNLM"/>
    </source>
</evidence>